<dbReference type="AlphaFoldDB" id="A0A9R1UCH0"/>
<name>A0A9R1UCH0_LACSA</name>
<reference evidence="1 2" key="1">
    <citation type="journal article" date="2017" name="Nat. Commun.">
        <title>Genome assembly with in vitro proximity ligation data and whole-genome triplication in lettuce.</title>
        <authorList>
            <person name="Reyes-Chin-Wo S."/>
            <person name="Wang Z."/>
            <person name="Yang X."/>
            <person name="Kozik A."/>
            <person name="Arikit S."/>
            <person name="Song C."/>
            <person name="Xia L."/>
            <person name="Froenicke L."/>
            <person name="Lavelle D.O."/>
            <person name="Truco M.J."/>
            <person name="Xia R."/>
            <person name="Zhu S."/>
            <person name="Xu C."/>
            <person name="Xu H."/>
            <person name="Xu X."/>
            <person name="Cox K."/>
            <person name="Korf I."/>
            <person name="Meyers B.C."/>
            <person name="Michelmore R.W."/>
        </authorList>
    </citation>
    <scope>NUCLEOTIDE SEQUENCE [LARGE SCALE GENOMIC DNA]</scope>
    <source>
        <strain evidence="2">cv. Salinas</strain>
        <tissue evidence="1">Seedlings</tissue>
    </source>
</reference>
<accession>A0A9R1UCH0</accession>
<evidence type="ECO:0000313" key="1">
    <source>
        <dbReference type="EMBL" id="KAJ0184634.1"/>
    </source>
</evidence>
<protein>
    <submittedName>
        <fullName evidence="1">Uncharacterized protein</fullName>
    </submittedName>
</protein>
<dbReference type="EMBL" id="NBSK02000009">
    <property type="protein sequence ID" value="KAJ0184634.1"/>
    <property type="molecule type" value="Genomic_DNA"/>
</dbReference>
<keyword evidence="2" id="KW-1185">Reference proteome</keyword>
<comment type="caution">
    <text evidence="1">The sequence shown here is derived from an EMBL/GenBank/DDBJ whole genome shotgun (WGS) entry which is preliminary data.</text>
</comment>
<gene>
    <name evidence="1" type="ORF">LSAT_V11C900475450</name>
</gene>
<sequence>MFPPNHSQSLPSCSSDFQLRRPSRRLLQKQRLLEMKPVVCLYELKEPGMEPRLKPGVQPLHSQYDYESEKHTILKISNEALVTSGFGAATVASAI</sequence>
<evidence type="ECO:0000313" key="2">
    <source>
        <dbReference type="Proteomes" id="UP000235145"/>
    </source>
</evidence>
<proteinExistence type="predicted"/>
<organism evidence="1 2">
    <name type="scientific">Lactuca sativa</name>
    <name type="common">Garden lettuce</name>
    <dbReference type="NCBI Taxonomy" id="4236"/>
    <lineage>
        <taxon>Eukaryota</taxon>
        <taxon>Viridiplantae</taxon>
        <taxon>Streptophyta</taxon>
        <taxon>Embryophyta</taxon>
        <taxon>Tracheophyta</taxon>
        <taxon>Spermatophyta</taxon>
        <taxon>Magnoliopsida</taxon>
        <taxon>eudicotyledons</taxon>
        <taxon>Gunneridae</taxon>
        <taxon>Pentapetalae</taxon>
        <taxon>asterids</taxon>
        <taxon>campanulids</taxon>
        <taxon>Asterales</taxon>
        <taxon>Asteraceae</taxon>
        <taxon>Cichorioideae</taxon>
        <taxon>Cichorieae</taxon>
        <taxon>Lactucinae</taxon>
        <taxon>Lactuca</taxon>
    </lineage>
</organism>
<dbReference type="Proteomes" id="UP000235145">
    <property type="component" value="Unassembled WGS sequence"/>
</dbReference>